<protein>
    <submittedName>
        <fullName evidence="1">Uncharacterized protein</fullName>
    </submittedName>
</protein>
<proteinExistence type="predicted"/>
<name>A0A7J8X781_GOSAI</name>
<accession>A0A7J8X781</accession>
<organism evidence="1 2">
    <name type="scientific">Gossypium aridum</name>
    <name type="common">American cotton</name>
    <name type="synonym">Erioxylum aridum</name>
    <dbReference type="NCBI Taxonomy" id="34290"/>
    <lineage>
        <taxon>Eukaryota</taxon>
        <taxon>Viridiplantae</taxon>
        <taxon>Streptophyta</taxon>
        <taxon>Embryophyta</taxon>
        <taxon>Tracheophyta</taxon>
        <taxon>Spermatophyta</taxon>
        <taxon>Magnoliopsida</taxon>
        <taxon>eudicotyledons</taxon>
        <taxon>Gunneridae</taxon>
        <taxon>Pentapetalae</taxon>
        <taxon>rosids</taxon>
        <taxon>malvids</taxon>
        <taxon>Malvales</taxon>
        <taxon>Malvaceae</taxon>
        <taxon>Malvoideae</taxon>
        <taxon>Gossypium</taxon>
    </lineage>
</organism>
<dbReference type="Proteomes" id="UP000593577">
    <property type="component" value="Unassembled WGS sequence"/>
</dbReference>
<evidence type="ECO:0000313" key="1">
    <source>
        <dbReference type="EMBL" id="MBA0682649.1"/>
    </source>
</evidence>
<keyword evidence="2" id="KW-1185">Reference proteome</keyword>
<evidence type="ECO:0000313" key="2">
    <source>
        <dbReference type="Proteomes" id="UP000593577"/>
    </source>
</evidence>
<gene>
    <name evidence="1" type="ORF">Goari_024350</name>
</gene>
<dbReference type="EMBL" id="JABFAA010000005">
    <property type="protein sequence ID" value="MBA0682649.1"/>
    <property type="molecule type" value="Genomic_DNA"/>
</dbReference>
<comment type="caution">
    <text evidence="1">The sequence shown here is derived from an EMBL/GenBank/DDBJ whole genome shotgun (WGS) entry which is preliminary data.</text>
</comment>
<dbReference type="AlphaFoldDB" id="A0A7J8X781"/>
<sequence>MPYLQSIRSSITIDRTILEGSQFLARGPCRPRVYVGFETCKCVGGEVKDRDTHISSFMRRVYYHSRGRTFALRLPVDGSIVTRWNHASSHVGLPTELQDIRLLLYQRSKAEEFFVNHNDWHMNFLPTHEPIIVPELAYDSEYMPWFRIYGNPYFYGEEALTKNPLVIPSVYETLHSYAHLPFVIQTPLGSLFY</sequence>
<reference evidence="1 2" key="1">
    <citation type="journal article" date="2019" name="Genome Biol. Evol.">
        <title>Insights into the evolution of the New World diploid cottons (Gossypium, subgenus Houzingenia) based on genome sequencing.</title>
        <authorList>
            <person name="Grover C.E."/>
            <person name="Arick M.A. 2nd"/>
            <person name="Thrash A."/>
            <person name="Conover J.L."/>
            <person name="Sanders W.S."/>
            <person name="Peterson D.G."/>
            <person name="Frelichowski J.E."/>
            <person name="Scheffler J.A."/>
            <person name="Scheffler B.E."/>
            <person name="Wendel J.F."/>
        </authorList>
    </citation>
    <scope>NUCLEOTIDE SEQUENCE [LARGE SCALE GENOMIC DNA]</scope>
    <source>
        <strain evidence="1">185</strain>
        <tissue evidence="1">Leaf</tissue>
    </source>
</reference>